<accession>A0ACB5TV34</accession>
<dbReference type="EMBL" id="BSXV01002532">
    <property type="protein sequence ID" value="GME96017.1"/>
    <property type="molecule type" value="Genomic_DNA"/>
</dbReference>
<gene>
    <name evidence="1" type="ORF">Cboi01_000412600</name>
</gene>
<evidence type="ECO:0000313" key="1">
    <source>
        <dbReference type="EMBL" id="GME96017.1"/>
    </source>
</evidence>
<reference evidence="1" key="1">
    <citation type="submission" date="2023-04" db="EMBL/GenBank/DDBJ databases">
        <title>Candida boidinii NBRC 1967.</title>
        <authorList>
            <person name="Ichikawa N."/>
            <person name="Sato H."/>
            <person name="Tonouchi N."/>
        </authorList>
    </citation>
    <scope>NUCLEOTIDE SEQUENCE</scope>
    <source>
        <strain evidence="1">NBRC 1967</strain>
    </source>
</reference>
<dbReference type="Proteomes" id="UP001165101">
    <property type="component" value="Unassembled WGS sequence"/>
</dbReference>
<evidence type="ECO:0000313" key="2">
    <source>
        <dbReference type="Proteomes" id="UP001165101"/>
    </source>
</evidence>
<name>A0ACB5TV34_CANBO</name>
<sequence length="158" mass="18253">MIRQNLIGNLTKLNYRRICCTNSSRCFSNIKSSFNAKKDPSSMIFTGNPIPNIRVLRRTTQQDSSLLINQLYKRTTAQPNDQDLHNIPEQEQQNLFHLGYPVKPVVSITACESYDLPQIYKLLESRGYKDTSIIGKDEAIYFKYNDQVDIFILESVKI</sequence>
<proteinExistence type="predicted"/>
<keyword evidence="2" id="KW-1185">Reference proteome</keyword>
<organism evidence="1 2">
    <name type="scientific">Candida boidinii</name>
    <name type="common">Yeast</name>
    <dbReference type="NCBI Taxonomy" id="5477"/>
    <lineage>
        <taxon>Eukaryota</taxon>
        <taxon>Fungi</taxon>
        <taxon>Dikarya</taxon>
        <taxon>Ascomycota</taxon>
        <taxon>Saccharomycotina</taxon>
        <taxon>Pichiomycetes</taxon>
        <taxon>Pichiales</taxon>
        <taxon>Pichiaceae</taxon>
        <taxon>Ogataea</taxon>
        <taxon>Ogataea/Candida clade</taxon>
    </lineage>
</organism>
<comment type="caution">
    <text evidence="1">The sequence shown here is derived from an EMBL/GenBank/DDBJ whole genome shotgun (WGS) entry which is preliminary data.</text>
</comment>
<protein>
    <submittedName>
        <fullName evidence="1">Unnamed protein product</fullName>
    </submittedName>
</protein>